<feature type="domain" description="Glucose/Sorbosone dehydrogenase" evidence="3">
    <location>
        <begin position="32"/>
        <end position="324"/>
    </location>
</feature>
<gene>
    <name evidence="5" type="ORF">HU137_10575</name>
</gene>
<dbReference type="SUPFAM" id="SSF50952">
    <property type="entry name" value="Soluble quinoprotein glucose dehydrogenase"/>
    <property type="match status" value="1"/>
</dbReference>
<dbReference type="Pfam" id="PF07995">
    <property type="entry name" value="GSDH"/>
    <property type="match status" value="1"/>
</dbReference>
<keyword evidence="6" id="KW-1185">Reference proteome</keyword>
<keyword evidence="1 2" id="KW-0732">Signal</keyword>
<evidence type="ECO:0000259" key="4">
    <source>
        <dbReference type="Pfam" id="PF18962"/>
    </source>
</evidence>
<comment type="caution">
    <text evidence="5">The sequence shown here is derived from an EMBL/GenBank/DDBJ whole genome shotgun (WGS) entry which is preliminary data.</text>
</comment>
<evidence type="ECO:0000313" key="6">
    <source>
        <dbReference type="Proteomes" id="UP000552241"/>
    </source>
</evidence>
<dbReference type="EMBL" id="JACDZE010000003">
    <property type="protein sequence ID" value="MBA5630218.1"/>
    <property type="molecule type" value="Genomic_DNA"/>
</dbReference>
<name>A0A838ZTA5_9FLAO</name>
<reference evidence="5 6" key="1">
    <citation type="submission" date="2020-07" db="EMBL/GenBank/DDBJ databases">
        <title>Moheibacter lacus sp. nov., a member of the family Flavobacteriaceae isolated from freshwater lake sediment.</title>
        <authorList>
            <person name="Liu Y."/>
        </authorList>
    </citation>
    <scope>NUCLEOTIDE SEQUENCE [LARGE SCALE GENOMIC DNA]</scope>
    <source>
        <strain evidence="5 6">BDHS18</strain>
    </source>
</reference>
<dbReference type="PANTHER" id="PTHR19328:SF75">
    <property type="entry name" value="ALDOSE SUGAR DEHYDROGENASE YLII"/>
    <property type="match status" value="1"/>
</dbReference>
<protein>
    <submittedName>
        <fullName evidence="5">PQQ-dependent sugar dehydrogenase</fullName>
    </submittedName>
</protein>
<feature type="chain" id="PRO_5032619993" evidence="2">
    <location>
        <begin position="20"/>
        <end position="444"/>
    </location>
</feature>
<dbReference type="PANTHER" id="PTHR19328">
    <property type="entry name" value="HEDGEHOG-INTERACTING PROTEIN"/>
    <property type="match status" value="1"/>
</dbReference>
<dbReference type="Proteomes" id="UP000552241">
    <property type="component" value="Unassembled WGS sequence"/>
</dbReference>
<evidence type="ECO:0000313" key="5">
    <source>
        <dbReference type="EMBL" id="MBA5630218.1"/>
    </source>
</evidence>
<dbReference type="InterPro" id="IPR026444">
    <property type="entry name" value="Secre_tail"/>
</dbReference>
<organism evidence="5 6">
    <name type="scientific">Moheibacter lacus</name>
    <dbReference type="NCBI Taxonomy" id="2745851"/>
    <lineage>
        <taxon>Bacteria</taxon>
        <taxon>Pseudomonadati</taxon>
        <taxon>Bacteroidota</taxon>
        <taxon>Flavobacteriia</taxon>
        <taxon>Flavobacteriales</taxon>
        <taxon>Weeksellaceae</taxon>
        <taxon>Moheibacter</taxon>
    </lineage>
</organism>
<dbReference type="NCBIfam" id="TIGR04183">
    <property type="entry name" value="Por_Secre_tail"/>
    <property type="match status" value="1"/>
</dbReference>
<dbReference type="Gene3D" id="2.120.10.30">
    <property type="entry name" value="TolB, C-terminal domain"/>
    <property type="match status" value="1"/>
</dbReference>
<dbReference type="InterPro" id="IPR011042">
    <property type="entry name" value="6-blade_b-propeller_TolB-like"/>
</dbReference>
<dbReference type="InterPro" id="IPR012938">
    <property type="entry name" value="Glc/Sorbosone_DH"/>
</dbReference>
<feature type="domain" description="Secretion system C-terminal sorting" evidence="4">
    <location>
        <begin position="376"/>
        <end position="442"/>
    </location>
</feature>
<evidence type="ECO:0000259" key="3">
    <source>
        <dbReference type="Pfam" id="PF07995"/>
    </source>
</evidence>
<dbReference type="RefSeq" id="WP_182043818.1">
    <property type="nucleotide sequence ID" value="NZ_JACDZE010000003.1"/>
</dbReference>
<dbReference type="Pfam" id="PF18962">
    <property type="entry name" value="Por_Secre_tail"/>
    <property type="match status" value="1"/>
</dbReference>
<evidence type="ECO:0000256" key="2">
    <source>
        <dbReference type="SAM" id="SignalP"/>
    </source>
</evidence>
<dbReference type="AlphaFoldDB" id="A0A838ZTA5"/>
<accession>A0A838ZTA5</accession>
<evidence type="ECO:0000256" key="1">
    <source>
        <dbReference type="ARBA" id="ARBA00022729"/>
    </source>
</evidence>
<dbReference type="InterPro" id="IPR011041">
    <property type="entry name" value="Quinoprot_gluc/sorb_DH_b-prop"/>
</dbReference>
<proteinExistence type="predicted"/>
<sequence>MRKFYVSVIAMGVSIISFAQEFTLELFAQGFSSPVEMASAGDERMFVVEQGGIIKILNSDGSINPTPFLNISNLISSGGERGLLGLAFAPDYETTGRFYVNYTNTSGSTVISRYTVSENPDVANPDGDPLLTISQPFGNHNGGCINFGPDGYLWISMGDGGSAGDPSNNGQNTVSLLGKMLRIDVSGDQYTVPADNPVLSGEGASEIWAYGLRNAWKFSFDSETDDVWIADVGQNAIEEINKQPSTEAAVNYGWRCYEGNNPYNTNGCDEPETMVFPVATYNHSGGKCSVTGGYVYRGTTYANLVGKYFFADYCSGEVGWVDEANNLEFVTTSNNSFSTFGQDSSGQLYVAGSGRVYKIIGETMGVEDQNKVNISIYPNPTKDFVNITSNKTIDEISIYTMEGKLIQTLNGDTTQIDISNFSKGVYLITIQSGKLIKTQKIIKN</sequence>
<feature type="signal peptide" evidence="2">
    <location>
        <begin position="1"/>
        <end position="19"/>
    </location>
</feature>